<keyword evidence="1" id="KW-1133">Transmembrane helix</keyword>
<dbReference type="GO" id="GO:0005261">
    <property type="term" value="F:monoatomic cation channel activity"/>
    <property type="evidence" value="ECO:0007669"/>
    <property type="project" value="TreeGrafter"/>
</dbReference>
<keyword evidence="1" id="KW-0472">Membrane</keyword>
<evidence type="ECO:0000313" key="3">
    <source>
        <dbReference type="EMBL" id="KAK3771250.1"/>
    </source>
</evidence>
<dbReference type="PANTHER" id="PTHR13167:SF25">
    <property type="entry name" value="PIEZO-TYPE MECHANOSENSITIVE ION CHANNEL COMPONENT"/>
    <property type="match status" value="1"/>
</dbReference>
<dbReference type="GO" id="GO:0071260">
    <property type="term" value="P:cellular response to mechanical stimulus"/>
    <property type="evidence" value="ECO:0007669"/>
    <property type="project" value="TreeGrafter"/>
</dbReference>
<dbReference type="GO" id="GO:0050982">
    <property type="term" value="P:detection of mechanical stimulus"/>
    <property type="evidence" value="ECO:0007669"/>
    <property type="project" value="TreeGrafter"/>
</dbReference>
<organism evidence="3 4">
    <name type="scientific">Elysia crispata</name>
    <name type="common">lettuce slug</name>
    <dbReference type="NCBI Taxonomy" id="231223"/>
    <lineage>
        <taxon>Eukaryota</taxon>
        <taxon>Metazoa</taxon>
        <taxon>Spiralia</taxon>
        <taxon>Lophotrochozoa</taxon>
        <taxon>Mollusca</taxon>
        <taxon>Gastropoda</taxon>
        <taxon>Heterobranchia</taxon>
        <taxon>Euthyneura</taxon>
        <taxon>Panpulmonata</taxon>
        <taxon>Sacoglossa</taxon>
        <taxon>Placobranchoidea</taxon>
        <taxon>Plakobranchidae</taxon>
        <taxon>Elysia</taxon>
    </lineage>
</organism>
<name>A0AAE0ZL82_9GAST</name>
<dbReference type="InterPro" id="IPR027272">
    <property type="entry name" value="Piezo"/>
</dbReference>
<protein>
    <recommendedName>
        <fullName evidence="2">Piezo non-specific cation channel cap domain-containing protein</fullName>
    </recommendedName>
</protein>
<dbReference type="PANTHER" id="PTHR13167">
    <property type="entry name" value="PIEZO-TYPE MECHANOSENSITIVE ION CHANNEL COMPONENT"/>
    <property type="match status" value="1"/>
</dbReference>
<evidence type="ECO:0000256" key="1">
    <source>
        <dbReference type="SAM" id="Phobius"/>
    </source>
</evidence>
<evidence type="ECO:0000313" key="4">
    <source>
        <dbReference type="Proteomes" id="UP001283361"/>
    </source>
</evidence>
<feature type="transmembrane region" description="Helical" evidence="1">
    <location>
        <begin position="12"/>
        <end position="35"/>
    </location>
</feature>
<feature type="domain" description="Piezo non-specific cation channel cap" evidence="2">
    <location>
        <begin position="18"/>
        <end position="102"/>
    </location>
</feature>
<dbReference type="GO" id="GO:0008381">
    <property type="term" value="F:mechanosensitive monoatomic ion channel activity"/>
    <property type="evidence" value="ECO:0007669"/>
    <property type="project" value="InterPro"/>
</dbReference>
<dbReference type="AlphaFoldDB" id="A0AAE0ZL82"/>
<keyword evidence="4" id="KW-1185">Reference proteome</keyword>
<dbReference type="GO" id="GO:0016020">
    <property type="term" value="C:membrane"/>
    <property type="evidence" value="ECO:0007669"/>
    <property type="project" value="InterPro"/>
</dbReference>
<dbReference type="GO" id="GO:0042391">
    <property type="term" value="P:regulation of membrane potential"/>
    <property type="evidence" value="ECO:0007669"/>
    <property type="project" value="TreeGrafter"/>
</dbReference>
<sequence>MFFQHQLQSNAYLCFANLVKGGIVVMYVSFVLVLFKFFRTGFIEGRMVLLYVEELPCVDPILVLFDQMFMAREMKDYWLEEELVAKMIFIIRNPDVLFRITRLHQELPKVQQGTSNRKTKFLTLYTLYDQIQSTSLFRHSSHSTSS</sequence>
<comment type="caution">
    <text evidence="3">The sequence shown here is derived from an EMBL/GenBank/DDBJ whole genome shotgun (WGS) entry which is preliminary data.</text>
</comment>
<accession>A0AAE0ZL82</accession>
<dbReference type="Proteomes" id="UP001283361">
    <property type="component" value="Unassembled WGS sequence"/>
</dbReference>
<evidence type="ECO:0000259" key="2">
    <source>
        <dbReference type="Pfam" id="PF12166"/>
    </source>
</evidence>
<proteinExistence type="predicted"/>
<keyword evidence="1" id="KW-0812">Transmembrane</keyword>
<dbReference type="EMBL" id="JAWDGP010003760">
    <property type="protein sequence ID" value="KAK3771250.1"/>
    <property type="molecule type" value="Genomic_DNA"/>
</dbReference>
<dbReference type="InterPro" id="IPR031334">
    <property type="entry name" value="Piezo_cap_dom"/>
</dbReference>
<reference evidence="3" key="1">
    <citation type="journal article" date="2023" name="G3 (Bethesda)">
        <title>A reference genome for the long-term kleptoplast-retaining sea slug Elysia crispata morphotype clarki.</title>
        <authorList>
            <person name="Eastman K.E."/>
            <person name="Pendleton A.L."/>
            <person name="Shaikh M.A."/>
            <person name="Suttiyut T."/>
            <person name="Ogas R."/>
            <person name="Tomko P."/>
            <person name="Gavelis G."/>
            <person name="Widhalm J.R."/>
            <person name="Wisecaver J.H."/>
        </authorList>
    </citation>
    <scope>NUCLEOTIDE SEQUENCE</scope>
    <source>
        <strain evidence="3">ECLA1</strain>
    </source>
</reference>
<dbReference type="Pfam" id="PF12166">
    <property type="entry name" value="Piezo_cap"/>
    <property type="match status" value="1"/>
</dbReference>
<gene>
    <name evidence="3" type="ORF">RRG08_024329</name>
</gene>